<dbReference type="AlphaFoldDB" id="A0A8X6TBC0"/>
<proteinExistence type="predicted"/>
<dbReference type="Proteomes" id="UP000887013">
    <property type="component" value="Unassembled WGS sequence"/>
</dbReference>
<sequence>MARNGTFSLAKSLPDKECSKNYKIRCAFYGDDDEVYSKEREKYQGEVITLKFKSEEYISRNGAIEKYHNLYNPHMPLKLLMAKQNILTS</sequence>
<organism evidence="1 2">
    <name type="scientific">Nephila pilipes</name>
    <name type="common">Giant wood spider</name>
    <name type="synonym">Nephila maculata</name>
    <dbReference type="NCBI Taxonomy" id="299642"/>
    <lineage>
        <taxon>Eukaryota</taxon>
        <taxon>Metazoa</taxon>
        <taxon>Ecdysozoa</taxon>
        <taxon>Arthropoda</taxon>
        <taxon>Chelicerata</taxon>
        <taxon>Arachnida</taxon>
        <taxon>Araneae</taxon>
        <taxon>Araneomorphae</taxon>
        <taxon>Entelegynae</taxon>
        <taxon>Araneoidea</taxon>
        <taxon>Nephilidae</taxon>
        <taxon>Nephila</taxon>
    </lineage>
</organism>
<keyword evidence="2" id="KW-1185">Reference proteome</keyword>
<protein>
    <submittedName>
        <fullName evidence="1">Uncharacterized protein</fullName>
    </submittedName>
</protein>
<reference evidence="1" key="1">
    <citation type="submission" date="2020-08" db="EMBL/GenBank/DDBJ databases">
        <title>Multicomponent nature underlies the extraordinary mechanical properties of spider dragline silk.</title>
        <authorList>
            <person name="Kono N."/>
            <person name="Nakamura H."/>
            <person name="Mori M."/>
            <person name="Yoshida Y."/>
            <person name="Ohtoshi R."/>
            <person name="Malay A.D."/>
            <person name="Moran D.A.P."/>
            <person name="Tomita M."/>
            <person name="Numata K."/>
            <person name="Arakawa K."/>
        </authorList>
    </citation>
    <scope>NUCLEOTIDE SEQUENCE</scope>
</reference>
<accession>A0A8X6TBC0</accession>
<evidence type="ECO:0000313" key="1">
    <source>
        <dbReference type="EMBL" id="GFS89633.1"/>
    </source>
</evidence>
<name>A0A8X6TBC0_NEPPI</name>
<comment type="caution">
    <text evidence="1">The sequence shown here is derived from an EMBL/GenBank/DDBJ whole genome shotgun (WGS) entry which is preliminary data.</text>
</comment>
<dbReference type="EMBL" id="BMAW01053160">
    <property type="protein sequence ID" value="GFS89633.1"/>
    <property type="molecule type" value="Genomic_DNA"/>
</dbReference>
<evidence type="ECO:0000313" key="2">
    <source>
        <dbReference type="Proteomes" id="UP000887013"/>
    </source>
</evidence>
<gene>
    <name evidence="1" type="ORF">NPIL_315711</name>
</gene>